<dbReference type="PATRIC" id="fig|1188261.3.peg.2951"/>
<dbReference type="EMBL" id="ATAE01000038">
    <property type="protein sequence ID" value="ERN52259.1"/>
    <property type="molecule type" value="Genomic_DNA"/>
</dbReference>
<accession>U6SKK0</accession>
<evidence type="ECO:0000313" key="2">
    <source>
        <dbReference type="Proteomes" id="UP000017170"/>
    </source>
</evidence>
<evidence type="ECO:0000313" key="1">
    <source>
        <dbReference type="EMBL" id="ERN52259.1"/>
    </source>
</evidence>
<organism evidence="1 2">
    <name type="scientific">Alkalihalophilus marmarensis DSM 21297</name>
    <dbReference type="NCBI Taxonomy" id="1188261"/>
    <lineage>
        <taxon>Bacteria</taxon>
        <taxon>Bacillati</taxon>
        <taxon>Bacillota</taxon>
        <taxon>Bacilli</taxon>
        <taxon>Bacillales</taxon>
        <taxon>Bacillaceae</taxon>
        <taxon>Alkalihalophilus</taxon>
    </lineage>
</organism>
<protein>
    <submittedName>
        <fullName evidence="1">Uncharacterized protein</fullName>
    </submittedName>
</protein>
<comment type="caution">
    <text evidence="1">The sequence shown here is derived from an EMBL/GenBank/DDBJ whole genome shotgun (WGS) entry which is preliminary data.</text>
</comment>
<gene>
    <name evidence="1" type="ORF">A33I_17280</name>
</gene>
<name>U6SKK0_9BACI</name>
<keyword evidence="2" id="KW-1185">Reference proteome</keyword>
<reference evidence="1 2" key="1">
    <citation type="journal article" date="2013" name="Genome Announc.">
        <title>Genome Sequence of the Extreme Obligate Alkaliphile Bacillus marmarensis Strain DSM 21297.</title>
        <authorList>
            <person name="Wernick D.G."/>
            <person name="Choi K.Y."/>
            <person name="Tat C.A."/>
            <person name="Lafontaine Rivera J.G."/>
            <person name="Liao J.C."/>
        </authorList>
    </citation>
    <scope>NUCLEOTIDE SEQUENCE [LARGE SCALE GENOMIC DNA]</scope>
    <source>
        <strain evidence="1 2">DSM 21297</strain>
    </source>
</reference>
<proteinExistence type="predicted"/>
<sequence length="72" mass="8541">MKWENIEGNKLIVDKQTSRGNNNKVIITFLKNSSSYREIQLNEELVRELKKFKLVQNEMSLKHPSYKMNKEG</sequence>
<dbReference type="Proteomes" id="UP000017170">
    <property type="component" value="Unassembled WGS sequence"/>
</dbReference>
<dbReference type="AlphaFoldDB" id="U6SKK0"/>